<gene>
    <name evidence="1" type="ORF">sS8_3493</name>
</gene>
<dbReference type="Proteomes" id="UP000266313">
    <property type="component" value="Chromosome"/>
</dbReference>
<dbReference type="RefSeq" id="WP_119630691.1">
    <property type="nucleotide sequence ID" value="NZ_AP017928.1"/>
</dbReference>
<proteinExistence type="predicted"/>
<keyword evidence="2" id="KW-1185">Reference proteome</keyword>
<dbReference type="EMBL" id="AP017928">
    <property type="protein sequence ID" value="BBA35430.1"/>
    <property type="molecule type" value="Genomic_DNA"/>
</dbReference>
<evidence type="ECO:0000313" key="2">
    <source>
        <dbReference type="Proteomes" id="UP000266313"/>
    </source>
</evidence>
<dbReference type="KEGG" id="mmai:sS8_3493"/>
<accession>A0A250KUV9</accession>
<dbReference type="AlphaFoldDB" id="A0A250KUV9"/>
<organism evidence="1 2">
    <name type="scientific">Methylocaldum marinum</name>
    <dbReference type="NCBI Taxonomy" id="1432792"/>
    <lineage>
        <taxon>Bacteria</taxon>
        <taxon>Pseudomonadati</taxon>
        <taxon>Pseudomonadota</taxon>
        <taxon>Gammaproteobacteria</taxon>
        <taxon>Methylococcales</taxon>
        <taxon>Methylococcaceae</taxon>
        <taxon>Methylocaldum</taxon>
    </lineage>
</organism>
<evidence type="ECO:0000313" key="1">
    <source>
        <dbReference type="EMBL" id="BBA35430.1"/>
    </source>
</evidence>
<reference evidence="1 2" key="1">
    <citation type="submission" date="2016-12" db="EMBL/GenBank/DDBJ databases">
        <title>Genome sequencing of Methylocaldum marinum.</title>
        <authorList>
            <person name="Takeuchi M."/>
            <person name="Kamagata Y."/>
            <person name="Hiraoka S."/>
            <person name="Oshima K."/>
            <person name="Hattori M."/>
            <person name="Iwasaki W."/>
        </authorList>
    </citation>
    <scope>NUCLEOTIDE SEQUENCE [LARGE SCALE GENOMIC DNA]</scope>
    <source>
        <strain evidence="1 2">S8</strain>
    </source>
</reference>
<protein>
    <submittedName>
        <fullName evidence="1">Uncharacterized protein</fullName>
    </submittedName>
</protein>
<sequence length="103" mass="11193">MTEKIDFLVLADADIGELYLTNRGDGRSPVLRFLARNGKRDLLPGDKIDFGAGKCGMVSAAELVAAWGGKPKRIEEARRAAAEFLRQWPEGPQLDSPDPASIP</sequence>
<name>A0A250KUV9_9GAMM</name>